<feature type="compositionally biased region" description="Basic residues" evidence="1">
    <location>
        <begin position="509"/>
        <end position="524"/>
    </location>
</feature>
<evidence type="ECO:0000256" key="1">
    <source>
        <dbReference type="SAM" id="MobiDB-lite"/>
    </source>
</evidence>
<name>A0A061IZ23_TRYRA</name>
<evidence type="ECO:0000313" key="4">
    <source>
        <dbReference type="Proteomes" id="UP000031737"/>
    </source>
</evidence>
<keyword evidence="2" id="KW-0812">Transmembrane</keyword>
<gene>
    <name evidence="3" type="ORF">TRSC58_04372</name>
</gene>
<dbReference type="VEuPathDB" id="TriTrypDB:TRSC58_04372"/>
<feature type="transmembrane region" description="Helical" evidence="2">
    <location>
        <begin position="112"/>
        <end position="131"/>
    </location>
</feature>
<accession>A0A061IZ23</accession>
<dbReference type="AlphaFoldDB" id="A0A061IZ23"/>
<dbReference type="EMBL" id="AUPL01004372">
    <property type="protein sequence ID" value="ESL07934.1"/>
    <property type="molecule type" value="Genomic_DNA"/>
</dbReference>
<protein>
    <submittedName>
        <fullName evidence="3">Uncharacterized protein</fullName>
    </submittedName>
</protein>
<feature type="transmembrane region" description="Helical" evidence="2">
    <location>
        <begin position="231"/>
        <end position="252"/>
    </location>
</feature>
<keyword evidence="2" id="KW-1133">Transmembrane helix</keyword>
<proteinExistence type="predicted"/>
<reference evidence="3 4" key="1">
    <citation type="submission" date="2013-07" db="EMBL/GenBank/DDBJ databases">
        <authorList>
            <person name="Stoco P.H."/>
            <person name="Wagner G."/>
            <person name="Gerber A."/>
            <person name="Zaha A."/>
            <person name="Thompson C."/>
            <person name="Bartholomeu D.C."/>
            <person name="Luckemeyer D.D."/>
            <person name="Bahia D."/>
            <person name="Loreto E."/>
            <person name="Prestes E.B."/>
            <person name="Lima F.M."/>
            <person name="Rodrigues-Luiz G."/>
            <person name="Vallejo G.A."/>
            <person name="Filho J.F."/>
            <person name="Monteiro K.M."/>
            <person name="Tyler K.M."/>
            <person name="de Almeida L.G."/>
            <person name="Ortiz M.F."/>
            <person name="Siervo M.A."/>
            <person name="de Moraes M.H."/>
            <person name="Cunha O.L."/>
            <person name="Mendonca-Neto R."/>
            <person name="Silva R."/>
            <person name="Teixeira S.M."/>
            <person name="Murta S.M."/>
            <person name="Sincero T.C."/>
            <person name="Mendes T.A."/>
            <person name="Urmenyi T.P."/>
            <person name="Silva V.G."/>
            <person name="da Rocha W.D."/>
            <person name="Andersson B."/>
            <person name="Romanha A.J."/>
            <person name="Steindel M."/>
            <person name="de Vasconcelos A.T."/>
            <person name="Grisard E.C."/>
        </authorList>
    </citation>
    <scope>NUCLEOTIDE SEQUENCE [LARGE SCALE GENOMIC DNA]</scope>
    <source>
        <strain evidence="3 4">SC58</strain>
    </source>
</reference>
<organism evidence="3 4">
    <name type="scientific">Trypanosoma rangeli SC58</name>
    <dbReference type="NCBI Taxonomy" id="429131"/>
    <lineage>
        <taxon>Eukaryota</taxon>
        <taxon>Discoba</taxon>
        <taxon>Euglenozoa</taxon>
        <taxon>Kinetoplastea</taxon>
        <taxon>Metakinetoplastina</taxon>
        <taxon>Trypanosomatida</taxon>
        <taxon>Trypanosomatidae</taxon>
        <taxon>Trypanosoma</taxon>
        <taxon>Herpetosoma</taxon>
    </lineage>
</organism>
<feature type="compositionally biased region" description="Basic residues" evidence="1">
    <location>
        <begin position="579"/>
        <end position="591"/>
    </location>
</feature>
<feature type="transmembrane region" description="Helical" evidence="2">
    <location>
        <begin position="296"/>
        <end position="317"/>
    </location>
</feature>
<keyword evidence="2" id="KW-0472">Membrane</keyword>
<feature type="compositionally biased region" description="Basic and acidic residues" evidence="1">
    <location>
        <begin position="525"/>
        <end position="534"/>
    </location>
</feature>
<keyword evidence="4" id="KW-1185">Reference proteome</keyword>
<feature type="compositionally biased region" description="Basic and acidic residues" evidence="1">
    <location>
        <begin position="592"/>
        <end position="602"/>
    </location>
</feature>
<feature type="compositionally biased region" description="Acidic residues" evidence="1">
    <location>
        <begin position="535"/>
        <end position="546"/>
    </location>
</feature>
<feature type="transmembrane region" description="Helical" evidence="2">
    <location>
        <begin position="80"/>
        <end position="100"/>
    </location>
</feature>
<feature type="region of interest" description="Disordered" evidence="1">
    <location>
        <begin position="499"/>
        <end position="620"/>
    </location>
</feature>
<feature type="transmembrane region" description="Helical" evidence="2">
    <location>
        <begin position="18"/>
        <end position="39"/>
    </location>
</feature>
<dbReference type="OrthoDB" id="271885at2759"/>
<evidence type="ECO:0000256" key="2">
    <source>
        <dbReference type="SAM" id="Phobius"/>
    </source>
</evidence>
<feature type="compositionally biased region" description="Basic and acidic residues" evidence="1">
    <location>
        <begin position="554"/>
        <end position="567"/>
    </location>
</feature>
<comment type="caution">
    <text evidence="3">The sequence shown here is derived from an EMBL/GenBank/DDBJ whole genome shotgun (WGS) entry which is preliminary data.</text>
</comment>
<dbReference type="Proteomes" id="UP000031737">
    <property type="component" value="Unassembled WGS sequence"/>
</dbReference>
<evidence type="ECO:0000313" key="3">
    <source>
        <dbReference type="EMBL" id="ESL07934.1"/>
    </source>
</evidence>
<sequence>MLEGGGTFRTPWWTHRAFCLYWGLSFFVCFFLPLCVVHLRGGGGGVGSGSYLQRSRRGYGNLSNRKSDKSSRNSVVVARYARVCLRLSHVMFFVFPSAVYPRRPGERLFKRLYQLCNVVHVVCFVVLIVEFCVRLESSLPGYFTRSTVSLDLGLQTATDNCNYSAEIKIGGTSSTLSVNSTSLPVPLMVMAQYVIAILVIQFLAILNSALSLANYSAGVRHLRICGLHVPFYHVLCVFSVLYCVVLIVMVFVTRPMRNFYADAVVACAEQARSRDPALLLQSEYDDYNTFSTPIEWALAAALINLCIYCLAATVLTWKSHRREVVLFSEATVPWEKRGVRCGTNKAALRIHTKARDAILAEAHEALSRGEKVRIACSYALMTEAEYEAQVGEMRKRFSEQMKEEQFEQLRSHFGHASDLEESGLFWRRQTAPPPPPPDDADQFFGAAGLSPANNDTVRIGDGDEFDGILDDPDFGVQFWSEYDTSDYDVADADDGGELAEWPPQPGGAQKHRTQKRHHRHHRHRRDVEGGRVQEEMEEEEGEEEVLSEMPGARRTADDVEAVSREGVEAAQEALQRGPYSHRHRRHRRHRCRSYEAAEREGELDGQLAAPEPPVESADEL</sequence>
<feature type="transmembrane region" description="Helical" evidence="2">
    <location>
        <begin position="190"/>
        <end position="210"/>
    </location>
</feature>